<keyword evidence="12" id="KW-1185">Reference proteome</keyword>
<evidence type="ECO:0000313" key="12">
    <source>
        <dbReference type="Proteomes" id="UP000265140"/>
    </source>
</evidence>
<evidence type="ECO:0000256" key="2">
    <source>
        <dbReference type="ARBA" id="ARBA00022475"/>
    </source>
</evidence>
<gene>
    <name evidence="11" type="primary">SIK3</name>
</gene>
<keyword evidence="3" id="KW-0677">Repeat</keyword>
<organism evidence="11 12">
    <name type="scientific">Esox lucius</name>
    <name type="common">Northern pike</name>
    <dbReference type="NCBI Taxonomy" id="8010"/>
    <lineage>
        <taxon>Eukaryota</taxon>
        <taxon>Metazoa</taxon>
        <taxon>Chordata</taxon>
        <taxon>Craniata</taxon>
        <taxon>Vertebrata</taxon>
        <taxon>Euteleostomi</taxon>
        <taxon>Actinopterygii</taxon>
        <taxon>Neopterygii</taxon>
        <taxon>Teleostei</taxon>
        <taxon>Protacanthopterygii</taxon>
        <taxon>Esociformes</taxon>
        <taxon>Esocidae</taxon>
        <taxon>Esox</taxon>
    </lineage>
</organism>
<protein>
    <recommendedName>
        <fullName evidence="10">Ig-like domain-containing protein</fullName>
    </recommendedName>
</protein>
<dbReference type="Ensembl" id="ENSELUT00000100977.1">
    <property type="protein sequence ID" value="ENSELUP00000086214.1"/>
    <property type="gene ID" value="ENSELUG00000045352.1"/>
</dbReference>
<evidence type="ECO:0000256" key="5">
    <source>
        <dbReference type="ARBA" id="ARBA00023157"/>
    </source>
</evidence>
<feature type="region of interest" description="Disordered" evidence="8">
    <location>
        <begin position="291"/>
        <end position="355"/>
    </location>
</feature>
<evidence type="ECO:0000256" key="1">
    <source>
        <dbReference type="ARBA" id="ARBA00004236"/>
    </source>
</evidence>
<evidence type="ECO:0000256" key="7">
    <source>
        <dbReference type="ARBA" id="ARBA00023319"/>
    </source>
</evidence>
<feature type="compositionally biased region" description="Basic and acidic residues" evidence="8">
    <location>
        <begin position="920"/>
        <end position="937"/>
    </location>
</feature>
<feature type="domain" description="Ig-like" evidence="10">
    <location>
        <begin position="201"/>
        <end position="288"/>
    </location>
</feature>
<keyword evidence="9" id="KW-0812">Transmembrane</keyword>
<dbReference type="InterPro" id="IPR013783">
    <property type="entry name" value="Ig-like_fold"/>
</dbReference>
<feature type="region of interest" description="Disordered" evidence="8">
    <location>
        <begin position="573"/>
        <end position="955"/>
    </location>
</feature>
<keyword evidence="2" id="KW-1003">Cell membrane</keyword>
<dbReference type="PANTHER" id="PTHR44170:SF60">
    <property type="entry name" value="ROUNDABOUT HOMOLOG 1"/>
    <property type="match status" value="1"/>
</dbReference>
<feature type="domain" description="Ig-like" evidence="10">
    <location>
        <begin position="11"/>
        <end position="105"/>
    </location>
</feature>
<feature type="compositionally biased region" description="Pro residues" evidence="8">
    <location>
        <begin position="799"/>
        <end position="809"/>
    </location>
</feature>
<dbReference type="PANTHER" id="PTHR44170">
    <property type="entry name" value="PROTEIN SIDEKICK"/>
    <property type="match status" value="1"/>
</dbReference>
<reference evidence="11" key="3">
    <citation type="submission" date="2025-09" db="UniProtKB">
        <authorList>
            <consortium name="Ensembl"/>
        </authorList>
    </citation>
    <scope>IDENTIFICATION</scope>
</reference>
<evidence type="ECO:0000256" key="6">
    <source>
        <dbReference type="ARBA" id="ARBA00023180"/>
    </source>
</evidence>
<feature type="compositionally biased region" description="Basic and acidic residues" evidence="8">
    <location>
        <begin position="1120"/>
        <end position="1129"/>
    </location>
</feature>
<dbReference type="SMART" id="SM00409">
    <property type="entry name" value="IG"/>
    <property type="match status" value="3"/>
</dbReference>
<evidence type="ECO:0000256" key="8">
    <source>
        <dbReference type="SAM" id="MobiDB-lite"/>
    </source>
</evidence>
<evidence type="ECO:0000256" key="4">
    <source>
        <dbReference type="ARBA" id="ARBA00023136"/>
    </source>
</evidence>
<dbReference type="FunFam" id="2.60.40.10:FF:000005">
    <property type="entry name" value="Neuronal cell adhesion molecule"/>
    <property type="match status" value="1"/>
</dbReference>
<keyword evidence="4 9" id="KW-0472">Membrane</keyword>
<dbReference type="InterPro" id="IPR003598">
    <property type="entry name" value="Ig_sub2"/>
</dbReference>
<sequence>MVRSQTAFLLPAVRGRSFVQQPANRTVRKGEPVTLVCRPPYSRAPSPVSWFKNNRPLTPRTHFTVRRNGDLIFRSVHDTDSGVYFCRAFDVHLNRFVNSRTARLTVLDPPSVRLWPPVVTVPVGATVVFHCQVWGLPLPSITWSKQGRSTQTGGKILVGVRNATLSIQSVRSYDEGTYTCEASNTVGHDQRKATLRVAVSPIIVFFTGAVRSSEGSSVVMPCRAVGEVPIRYIWTRGHSQASIIRTPKRHVDDDGALHISNIEVSDAGDYHCTAENRAGRQQRTVMLTISAKDNTADRDKQHSQSLYSVTNHEAEQRTPLPTVQRIETTQSNVPLQGKGSVRASPRNSSKDLTPASTLDTLRLLGSLRQSASGLTGLFGGQTRHLGPTDLHSHLLLDSANSTQRAVTQIHPPVLQPLLPPPPPPLYQPLELLRRLQVILPPTTLAYNLPPVTSQDSFPQRQYVFPQFGSPSIDNQPSIMHILYQVTDQPINPIVNLTKSLVSLQHPSTHSLDQSNDSLSQPREPVTPFLLTPTLHFDSITQNHRSVTQSPLLDPPIQHPSPLTQFSVLKINRQQHPTQTQPSQPQPKPHQIQPQTSQPPSQPHQNQPQPSQPHHKPFQTQPQQSQLHQTQPQPSQNQLQTHQTQPQPSHTLPQPHQTQPQPSQPHSQPHQNQPQPSQTHSQPHQNQPQPSQTHSQPHQNQPQQSQPHSQPHQNQPQPSQPHSQPYQTQPQPSQQSQLHQTQPQPSQNQPQTHQTQAQPSQTQSQLHQTQPQPSQPQHKPHQTQPQTQTQTEPDQGQPSQPQPQLSPTPLQPSQTQPEHTQTLPEPTRIQSKTLETLTKPSQNQSEQSQNQPEPSQNKFEQLPNQPKPTQTQPQTSQTQPELSQTQANYRLTRDPQGRSVPYTATPEPLRQNVSYPANPDHPAETTRPTDTEPTEWLKRNTSQSPMRTSEDSRVKPPPPWLPVLEKHDIPIVVGVGVSLAFIFITMAFYSLVQKNEPAPAFRVPRNMGVPCRHAERLAAGRTYENRAFEGDDLEAVIEQSPNTSDTRAVPPAPSPVAVTIDPASDETGPTSEHSVVAETYPEPSEETMVDPFLDEEKSCSLSHPSIQLQCVEDWSGGGVEHGQHQGRDVLPEPPSTSHSPSPPPEREESLRSTLTLQTAEPRLTPIHHSVSISHSNAPLLLSHCVSLGHTTVAVDVHFYPAVPASGAAAATVAAATQINANAATGRGPHLGSRVAHLQEHDQIGCRPAPE</sequence>
<dbReference type="SUPFAM" id="SSF48726">
    <property type="entry name" value="Immunoglobulin"/>
    <property type="match status" value="3"/>
</dbReference>
<feature type="compositionally biased region" description="Polar residues" evidence="8">
    <location>
        <begin position="507"/>
        <end position="520"/>
    </location>
</feature>
<feature type="compositionally biased region" description="Low complexity" evidence="8">
    <location>
        <begin position="839"/>
        <end position="885"/>
    </location>
</feature>
<feature type="compositionally biased region" description="Low complexity" evidence="8">
    <location>
        <begin position="573"/>
        <end position="608"/>
    </location>
</feature>
<dbReference type="Pfam" id="PF13927">
    <property type="entry name" value="Ig_3"/>
    <property type="match status" value="1"/>
</dbReference>
<dbReference type="Proteomes" id="UP000265140">
    <property type="component" value="Chromosome 13"/>
</dbReference>
<keyword evidence="5" id="KW-1015">Disulfide bond</keyword>
<keyword evidence="7" id="KW-0393">Immunoglobulin domain</keyword>
<feature type="compositionally biased region" description="Polar residues" evidence="8">
    <location>
        <begin position="817"/>
        <end position="838"/>
    </location>
</feature>
<dbReference type="InterPro" id="IPR013098">
    <property type="entry name" value="Ig_I-set"/>
</dbReference>
<feature type="compositionally biased region" description="Low complexity" evidence="8">
    <location>
        <begin position="618"/>
        <end position="798"/>
    </location>
</feature>
<dbReference type="GeneTree" id="ENSGT00940000170870"/>
<feature type="region of interest" description="Disordered" evidence="8">
    <location>
        <begin position="507"/>
        <end position="526"/>
    </location>
</feature>
<feature type="transmembrane region" description="Helical" evidence="9">
    <location>
        <begin position="970"/>
        <end position="991"/>
    </location>
</feature>
<dbReference type="Pfam" id="PF07679">
    <property type="entry name" value="I-set"/>
    <property type="match status" value="2"/>
</dbReference>
<name>A0AAY5KAI5_ESOLU</name>
<feature type="compositionally biased region" description="Polar residues" evidence="8">
    <location>
        <begin position="345"/>
        <end position="355"/>
    </location>
</feature>
<accession>A0AAY5KAI5</accession>
<reference evidence="11" key="2">
    <citation type="submission" date="2025-08" db="UniProtKB">
        <authorList>
            <consortium name="Ensembl"/>
        </authorList>
    </citation>
    <scope>IDENTIFICATION</scope>
</reference>
<reference evidence="11 12" key="1">
    <citation type="submission" date="2020-02" db="EMBL/GenBank/DDBJ databases">
        <title>Esox lucius (northern pike) genome, fEsoLuc1, primary haplotype.</title>
        <authorList>
            <person name="Myers G."/>
            <person name="Karagic N."/>
            <person name="Meyer A."/>
            <person name="Pippel M."/>
            <person name="Reichard M."/>
            <person name="Winkler S."/>
            <person name="Tracey A."/>
            <person name="Sims Y."/>
            <person name="Howe K."/>
            <person name="Rhie A."/>
            <person name="Formenti G."/>
            <person name="Durbin R."/>
            <person name="Fedrigo O."/>
            <person name="Jarvis E.D."/>
        </authorList>
    </citation>
    <scope>NUCLEOTIDE SEQUENCE [LARGE SCALE GENOMIC DNA]</scope>
</reference>
<dbReference type="InterPro" id="IPR007110">
    <property type="entry name" value="Ig-like_dom"/>
</dbReference>
<proteinExistence type="predicted"/>
<dbReference type="GO" id="GO:0098609">
    <property type="term" value="P:cell-cell adhesion"/>
    <property type="evidence" value="ECO:0007669"/>
    <property type="project" value="TreeGrafter"/>
</dbReference>
<evidence type="ECO:0000256" key="9">
    <source>
        <dbReference type="SAM" id="Phobius"/>
    </source>
</evidence>
<feature type="region of interest" description="Disordered" evidence="8">
    <location>
        <begin position="1114"/>
        <end position="1151"/>
    </location>
</feature>
<dbReference type="PROSITE" id="PS50835">
    <property type="entry name" value="IG_LIKE"/>
    <property type="match status" value="3"/>
</dbReference>
<dbReference type="GO" id="GO:0005886">
    <property type="term" value="C:plasma membrane"/>
    <property type="evidence" value="ECO:0007669"/>
    <property type="project" value="UniProtKB-SubCell"/>
</dbReference>
<dbReference type="InterPro" id="IPR036179">
    <property type="entry name" value="Ig-like_dom_sf"/>
</dbReference>
<feature type="compositionally biased region" description="Polar residues" evidence="8">
    <location>
        <begin position="319"/>
        <end position="334"/>
    </location>
</feature>
<evidence type="ECO:0000256" key="3">
    <source>
        <dbReference type="ARBA" id="ARBA00022737"/>
    </source>
</evidence>
<keyword evidence="9" id="KW-1133">Transmembrane helix</keyword>
<dbReference type="Gene3D" id="2.60.40.10">
    <property type="entry name" value="Immunoglobulins"/>
    <property type="match status" value="3"/>
</dbReference>
<feature type="domain" description="Ig-like" evidence="10">
    <location>
        <begin position="110"/>
        <end position="196"/>
    </location>
</feature>
<comment type="subcellular location">
    <subcellularLocation>
        <location evidence="1">Cell membrane</location>
    </subcellularLocation>
</comment>
<feature type="region of interest" description="Disordered" evidence="8">
    <location>
        <begin position="1226"/>
        <end position="1249"/>
    </location>
</feature>
<evidence type="ECO:0000313" key="11">
    <source>
        <dbReference type="Ensembl" id="ENSELUP00000086214.1"/>
    </source>
</evidence>
<feature type="compositionally biased region" description="Basic and acidic residues" evidence="8">
    <location>
        <begin position="1235"/>
        <end position="1249"/>
    </location>
</feature>
<dbReference type="CDD" id="cd00096">
    <property type="entry name" value="Ig"/>
    <property type="match status" value="1"/>
</dbReference>
<dbReference type="SMART" id="SM00408">
    <property type="entry name" value="IGc2"/>
    <property type="match status" value="3"/>
</dbReference>
<dbReference type="AlphaFoldDB" id="A0AAY5KAI5"/>
<keyword evidence="6" id="KW-0325">Glycoprotein</keyword>
<dbReference type="InterPro" id="IPR003599">
    <property type="entry name" value="Ig_sub"/>
</dbReference>
<feature type="region of interest" description="Disordered" evidence="8">
    <location>
        <begin position="1061"/>
        <end position="1086"/>
    </location>
</feature>
<evidence type="ECO:0000259" key="10">
    <source>
        <dbReference type="PROSITE" id="PS50835"/>
    </source>
</evidence>